<keyword evidence="4" id="KW-1185">Reference proteome</keyword>
<accession>A0A3E3J042</accession>
<sequence>MQQALRYTDEKSDKFWRIETAGCELVINWGKTGTTGRYEIKDFDTEDECEKQAFKLVRSKEKKGYTDMQDFDAVHHLYFDTEEYGLHPLTSHPVFRACFSEELYYDCGDEEAPFGSDEGNDTLHFLEESVRKRPKMCVADFPELLIVKEWNLTYLPPEPEQTDDELKTQAAQTYHGLKGDQTLLQTDQVILATVFGQIKIMGKLDGALQVLAFRSLMRMERMYRLLWNWDKEEPPYNISIMRRDLERFVNRDC</sequence>
<name>A0A3E3J042_9FIRM</name>
<dbReference type="PANTHER" id="PTHR30634:SF13">
    <property type="entry name" value="PROTEIN YEHF"/>
    <property type="match status" value="1"/>
</dbReference>
<protein>
    <submittedName>
        <fullName evidence="3">WGR domain-containing protein</fullName>
    </submittedName>
</protein>
<dbReference type="EMBL" id="QVLV01000007">
    <property type="protein sequence ID" value="RGE60331.1"/>
    <property type="molecule type" value="Genomic_DNA"/>
</dbReference>
<dbReference type="CDD" id="cd07996">
    <property type="entry name" value="WGR_MMR_like"/>
    <property type="match status" value="1"/>
</dbReference>
<dbReference type="PROSITE" id="PS51977">
    <property type="entry name" value="WGR"/>
    <property type="match status" value="1"/>
</dbReference>
<dbReference type="OrthoDB" id="6200718at2"/>
<dbReference type="InterPro" id="IPR036930">
    <property type="entry name" value="WGR_dom_sf"/>
</dbReference>
<dbReference type="InterPro" id="IPR049809">
    <property type="entry name" value="YehF/YfeS-like_WGR"/>
</dbReference>
<dbReference type="Proteomes" id="UP000261166">
    <property type="component" value="Unassembled WGS sequence"/>
</dbReference>
<dbReference type="EMBL" id="QVLU01000005">
    <property type="protein sequence ID" value="RGE72708.1"/>
    <property type="molecule type" value="Genomic_DNA"/>
</dbReference>
<comment type="caution">
    <text evidence="3">The sequence shown here is derived from an EMBL/GenBank/DDBJ whole genome shotgun (WGS) entry which is preliminary data.</text>
</comment>
<dbReference type="RefSeq" id="WP_025491376.1">
    <property type="nucleotide sequence ID" value="NZ_JBKUNB010000012.1"/>
</dbReference>
<evidence type="ECO:0000313" key="5">
    <source>
        <dbReference type="Proteomes" id="UP000261166"/>
    </source>
</evidence>
<dbReference type="SUPFAM" id="SSF142921">
    <property type="entry name" value="WGR domain-like"/>
    <property type="match status" value="1"/>
</dbReference>
<organism evidence="3 5">
    <name type="scientific">Eisenbergiella massiliensis</name>
    <dbReference type="NCBI Taxonomy" id="1720294"/>
    <lineage>
        <taxon>Bacteria</taxon>
        <taxon>Bacillati</taxon>
        <taxon>Bacillota</taxon>
        <taxon>Clostridia</taxon>
        <taxon>Lachnospirales</taxon>
        <taxon>Lachnospiraceae</taxon>
        <taxon>Eisenbergiella</taxon>
    </lineage>
</organism>
<proteinExistence type="predicted"/>
<evidence type="ECO:0000313" key="2">
    <source>
        <dbReference type="EMBL" id="RGE60331.1"/>
    </source>
</evidence>
<dbReference type="GeneID" id="97987598"/>
<feature type="domain" description="WGR" evidence="1">
    <location>
        <begin position="1"/>
        <end position="78"/>
    </location>
</feature>
<evidence type="ECO:0000313" key="4">
    <source>
        <dbReference type="Proteomes" id="UP000260812"/>
    </source>
</evidence>
<dbReference type="Proteomes" id="UP000260812">
    <property type="component" value="Unassembled WGS sequence"/>
</dbReference>
<dbReference type="PANTHER" id="PTHR30634">
    <property type="entry name" value="OUTER MEMBRANE LOLAB LIPOPROTEIN INSERTION APPARATUS"/>
    <property type="match status" value="1"/>
</dbReference>
<dbReference type="AlphaFoldDB" id="A0A3E3J042"/>
<dbReference type="InterPro" id="IPR050458">
    <property type="entry name" value="LolB"/>
</dbReference>
<gene>
    <name evidence="3" type="ORF">DWY69_07450</name>
    <name evidence="2" type="ORF">DXC51_12110</name>
</gene>
<dbReference type="Pfam" id="PF05406">
    <property type="entry name" value="WGR"/>
    <property type="match status" value="1"/>
</dbReference>
<dbReference type="Gene3D" id="2.20.140.10">
    <property type="entry name" value="WGR domain"/>
    <property type="match status" value="1"/>
</dbReference>
<reference evidence="3 5" key="1">
    <citation type="submission" date="2018-08" db="EMBL/GenBank/DDBJ databases">
        <title>A genome reference for cultivated species of the human gut microbiota.</title>
        <authorList>
            <person name="Zou Y."/>
            <person name="Xue W."/>
            <person name="Luo G."/>
        </authorList>
    </citation>
    <scope>NUCLEOTIDE SEQUENCE [LARGE SCALE GENOMIC DNA]</scope>
    <source>
        <strain evidence="3 5">AF26-4BH</strain>
        <strain evidence="2">TF05-5AC</strain>
    </source>
</reference>
<evidence type="ECO:0000259" key="1">
    <source>
        <dbReference type="PROSITE" id="PS51977"/>
    </source>
</evidence>
<evidence type="ECO:0000313" key="3">
    <source>
        <dbReference type="EMBL" id="RGE72708.1"/>
    </source>
</evidence>
<dbReference type="SMART" id="SM00773">
    <property type="entry name" value="WGR"/>
    <property type="match status" value="1"/>
</dbReference>
<dbReference type="InterPro" id="IPR008893">
    <property type="entry name" value="WGR_domain"/>
</dbReference>